<dbReference type="AlphaFoldDB" id="A0A078S191"/>
<comment type="caution">
    <text evidence="9">The sequence shown here is derived from an EMBL/GenBank/DDBJ whole genome shotgun (WGS) entry which is preliminary data.</text>
</comment>
<dbReference type="CDD" id="cd07324">
    <property type="entry name" value="M48C_Oma1-like"/>
    <property type="match status" value="1"/>
</dbReference>
<dbReference type="InterPro" id="IPR051156">
    <property type="entry name" value="Mito/Outer_Membr_Metalloprot"/>
</dbReference>
<evidence type="ECO:0000256" key="1">
    <source>
        <dbReference type="ARBA" id="ARBA00001947"/>
    </source>
</evidence>
<evidence type="ECO:0000256" key="3">
    <source>
        <dbReference type="ARBA" id="ARBA00022723"/>
    </source>
</evidence>
<dbReference type="GO" id="GO:0004222">
    <property type="term" value="F:metalloendopeptidase activity"/>
    <property type="evidence" value="ECO:0007669"/>
    <property type="project" value="InterPro"/>
</dbReference>
<accession>A0A078S191</accession>
<dbReference type="GO" id="GO:0051603">
    <property type="term" value="P:proteolysis involved in protein catabolic process"/>
    <property type="evidence" value="ECO:0007669"/>
    <property type="project" value="TreeGrafter"/>
</dbReference>
<feature type="domain" description="Peptidase M48" evidence="8">
    <location>
        <begin position="174"/>
        <end position="323"/>
    </location>
</feature>
<keyword evidence="3" id="KW-0479">Metal-binding</keyword>
<dbReference type="GO" id="GO:0016020">
    <property type="term" value="C:membrane"/>
    <property type="evidence" value="ECO:0007669"/>
    <property type="project" value="TreeGrafter"/>
</dbReference>
<evidence type="ECO:0000256" key="6">
    <source>
        <dbReference type="ARBA" id="ARBA00023049"/>
    </source>
</evidence>
<evidence type="ECO:0000256" key="5">
    <source>
        <dbReference type="ARBA" id="ARBA00022833"/>
    </source>
</evidence>
<dbReference type="PANTHER" id="PTHR22726">
    <property type="entry name" value="METALLOENDOPEPTIDASE OMA1"/>
    <property type="match status" value="1"/>
</dbReference>
<dbReference type="InterPro" id="IPR001915">
    <property type="entry name" value="Peptidase_M48"/>
</dbReference>
<dbReference type="Proteomes" id="UP000028013">
    <property type="component" value="Unassembled WGS sequence"/>
</dbReference>
<evidence type="ECO:0000313" key="10">
    <source>
        <dbReference type="Proteomes" id="UP000028013"/>
    </source>
</evidence>
<feature type="signal peptide" evidence="7">
    <location>
        <begin position="1"/>
        <end position="20"/>
    </location>
</feature>
<evidence type="ECO:0000256" key="2">
    <source>
        <dbReference type="ARBA" id="ARBA00022670"/>
    </source>
</evidence>
<name>A0A078S191_BACUN</name>
<keyword evidence="5" id="KW-0862">Zinc</keyword>
<feature type="chain" id="PRO_5001744690" evidence="7">
    <location>
        <begin position="21"/>
        <end position="508"/>
    </location>
</feature>
<reference evidence="9 10" key="1">
    <citation type="submission" date="2014-04" db="EMBL/GenBank/DDBJ databases">
        <authorList>
            <person name="Sears C."/>
            <person name="Carroll K."/>
            <person name="Sack B.R."/>
            <person name="Qadri F."/>
            <person name="Myers L.L."/>
            <person name="Chung G.-T."/>
            <person name="Escheverria P."/>
            <person name="Fraser C.M."/>
            <person name="Sadzewicz L."/>
            <person name="Shefchek K.A."/>
            <person name="Tallon L."/>
            <person name="Das S.P."/>
            <person name="Daugherty S."/>
            <person name="Mongodin E.F."/>
        </authorList>
    </citation>
    <scope>NUCLEOTIDE SEQUENCE [LARGE SCALE GENOMIC DNA]</scope>
    <source>
        <strain evidence="9 10">3978 T3 ii</strain>
    </source>
</reference>
<sequence>MKRLATLFILTILVATAGFAKPQKYKDLSGNIAVKGELTKEYRQSPAGTPVIIRRVVKMKNPGESSNNIYYAVEMNGMQETIPSNEMGHIAISAPQTDREFWQQIYLKNHLYEYFSDRGYKHKLRQEIDEECLDYLDKLNEIAYQEDYIVSYVQGVFSKLNATTIDSNRGESLNIRIIQSPEPDAFMLPNGSMVISTGLLCTLDSEDELAAVIACELGHFVLDHQVNNIYRAERRAKRAAFWADVFATTASAALDVAYWDDNEDAYAVSLVADIGAIASLLSIPATDRLGMKYKTSQEISSDRLARQLLAFKGYNPDGIASALSKIIGYYNLHQRNKDIPRYGSIGDLQKRIEKAGESHSLSARPYLRTTSDVVSFNASMNYANKRYKETARLIRKNIDNRLATDNDYIILVKAEMALSNTEEVNNRCLAMLDKAQEMAGTSPNLDIYKQKILLLMRMNKQAQATDILKEYIILLSAYEGQGIEGTEKEWTNKEIGWANQMLDRISRI</sequence>
<dbReference type="GO" id="GO:0046872">
    <property type="term" value="F:metal ion binding"/>
    <property type="evidence" value="ECO:0007669"/>
    <property type="project" value="UniProtKB-KW"/>
</dbReference>
<keyword evidence="2" id="KW-0645">Protease</keyword>
<dbReference type="PANTHER" id="PTHR22726:SF1">
    <property type="entry name" value="METALLOENDOPEPTIDASE OMA1, MITOCHONDRIAL"/>
    <property type="match status" value="1"/>
</dbReference>
<evidence type="ECO:0000256" key="4">
    <source>
        <dbReference type="ARBA" id="ARBA00022801"/>
    </source>
</evidence>
<comment type="cofactor">
    <cofactor evidence="1">
        <name>Zn(2+)</name>
        <dbReference type="ChEBI" id="CHEBI:29105"/>
    </cofactor>
</comment>
<gene>
    <name evidence="9" type="ORF">M094_0438</name>
</gene>
<proteinExistence type="predicted"/>
<dbReference type="Pfam" id="PF01435">
    <property type="entry name" value="Peptidase_M48"/>
    <property type="match status" value="1"/>
</dbReference>
<keyword evidence="6" id="KW-0482">Metalloprotease</keyword>
<organism evidence="9 10">
    <name type="scientific">Bacteroides uniformis str. 3978 T3 ii</name>
    <dbReference type="NCBI Taxonomy" id="1339349"/>
    <lineage>
        <taxon>Bacteria</taxon>
        <taxon>Pseudomonadati</taxon>
        <taxon>Bacteroidota</taxon>
        <taxon>Bacteroidia</taxon>
        <taxon>Bacteroidales</taxon>
        <taxon>Bacteroidaceae</taxon>
        <taxon>Bacteroides</taxon>
    </lineage>
</organism>
<dbReference type="PATRIC" id="fig|1339349.3.peg.1693"/>
<evidence type="ECO:0000313" key="9">
    <source>
        <dbReference type="EMBL" id="KDS51602.1"/>
    </source>
</evidence>
<dbReference type="EMBL" id="JNHN01000168">
    <property type="protein sequence ID" value="KDS51602.1"/>
    <property type="molecule type" value="Genomic_DNA"/>
</dbReference>
<evidence type="ECO:0000256" key="7">
    <source>
        <dbReference type="SAM" id="SignalP"/>
    </source>
</evidence>
<keyword evidence="7" id="KW-0732">Signal</keyword>
<dbReference type="Gene3D" id="3.30.2010.10">
    <property type="entry name" value="Metalloproteases ('zincins'), catalytic domain"/>
    <property type="match status" value="1"/>
</dbReference>
<protein>
    <submittedName>
        <fullName evidence="9">Peptidase M48 family protein</fullName>
    </submittedName>
</protein>
<evidence type="ECO:0000259" key="8">
    <source>
        <dbReference type="Pfam" id="PF01435"/>
    </source>
</evidence>
<dbReference type="RefSeq" id="WP_035449408.1">
    <property type="nucleotide sequence ID" value="NZ_JNHN01000168.1"/>
</dbReference>
<keyword evidence="4" id="KW-0378">Hydrolase</keyword>